<name>A0A899G264_9ASCO</name>
<sequence length="1019" mass="119365">MNNGWLHFGTIHRYINPGLMSINLIVSRINSLCKELGLNDKQYEIDEHDILHLDIVDEVYIKILKESVTKILALSSATITNFENFTDVFHDLLKYFKKVESHSFDSSISFYNFVACSIIRHYSDNVISKISLFSGTEFQKKRLANHIHNLLLCVYEVLNGMIRVILEMDKVFDKCHLNNIDNLNNCIINICKLVSQIILILFQTYFSPENSDISNTFLDFKNDSITYIKCIKLMFFLYDNSFLKNNIRNIVKKAMLRCFDFKGFDIFLQILFKAKDSSDYDDIVKAIQKIYDDIFKIIFGRSVSIFKDQKFVVLGLLEYIELEKSCWTQIQYNLWLPPLFISSWLVPNEHNDCEIIKYCYKLNNQISREIIDNIQFKIISSSPELSFQMSMSFIFSFQLDEVSSDQNFIIKRIIMLLDNVRRTEIVEQMNLLMVSKYQCLHFFTWLWESSLKCPSNYILAFSDDLTLLWLLRRNFLLKYNSSIVSEFEHLVIFVLTGGKIDSDQKSQAYERGCCKDELDRSIIILKRQLNFESWSLYLTAQDVKSMFIIVLTELLRLFKELCSLSIFVPIQEKNIIEFVLFIFLDHDKQWIEFQCWNNLIYFLHSVSKKILMDVFTNETITLNFNDNCIVKKNIYYNSMDNTSFSNLFETKTLKLFSRIMHLISSLIREFEALGTSIASGEYESIILNDLRKIIGINQFLIIILIYLPPDHLVNQYACSQYEFISLLSSSIIDVKYISWFQTTGKFLDHLLTIFVSTNLQLFAVLSRQGIDNIDMPNNLKFSHFIEIMIYSSCRLDVIAGVILDLIKIYKNKWTTDSTDIICLAMTVIRSIRFFDKCETFLINKINDTILLFKQTNDSKIWEYVSSDIQNMEFLFYVLKEILHGYLCVECFAGISSENLSNDKKYPCKKCILIPNGLQLEFLHLAKLCIPQNAAWIVELKTHLLIAYLQKIYDITFESKIEGYEVLYEVLKKIIPALEIKKPVICDDVKCDSQNEIESSELFKLIELDHKEQILAIIVL</sequence>
<proteinExistence type="predicted"/>
<gene>
    <name evidence="1" type="ORF">MERGE_002749</name>
</gene>
<dbReference type="OrthoDB" id="5368036at2759"/>
<organism evidence="1 2">
    <name type="scientific">Pneumocystis wakefieldiae</name>
    <dbReference type="NCBI Taxonomy" id="38082"/>
    <lineage>
        <taxon>Eukaryota</taxon>
        <taxon>Fungi</taxon>
        <taxon>Dikarya</taxon>
        <taxon>Ascomycota</taxon>
        <taxon>Taphrinomycotina</taxon>
        <taxon>Pneumocystomycetes</taxon>
        <taxon>Pneumocystaceae</taxon>
        <taxon>Pneumocystis</taxon>
    </lineage>
</organism>
<evidence type="ECO:0000313" key="1">
    <source>
        <dbReference type="EMBL" id="QSL65438.1"/>
    </source>
</evidence>
<dbReference type="Proteomes" id="UP000663699">
    <property type="component" value="Chromosome 6"/>
</dbReference>
<evidence type="ECO:0000313" key="2">
    <source>
        <dbReference type="Proteomes" id="UP000663699"/>
    </source>
</evidence>
<accession>A0A899G264</accession>
<protein>
    <submittedName>
        <fullName evidence="1">Uncharacterized protein</fullName>
    </submittedName>
</protein>
<keyword evidence="2" id="KW-1185">Reference proteome</keyword>
<dbReference type="EMBL" id="CP054537">
    <property type="protein sequence ID" value="QSL65438.1"/>
    <property type="molecule type" value="Genomic_DNA"/>
</dbReference>
<dbReference type="AlphaFoldDB" id="A0A899G264"/>
<reference evidence="1" key="1">
    <citation type="submission" date="2020-06" db="EMBL/GenBank/DDBJ databases">
        <title>Genomes of multiple members of Pneumocystis genus reveal paths to human pathogen Pneumocystis jirovecii.</title>
        <authorList>
            <person name="Cisse O.H."/>
            <person name="Ma L."/>
            <person name="Dekker J."/>
            <person name="Khil P."/>
            <person name="Jo J."/>
            <person name="Brenchley J."/>
            <person name="Blair R."/>
            <person name="Pahar B."/>
            <person name="Chabe M."/>
            <person name="Van Rompay K.A."/>
            <person name="Keesler R."/>
            <person name="Sukura A."/>
            <person name="Hirsch V."/>
            <person name="Kutty G."/>
            <person name="Liu Y."/>
            <person name="Peng L."/>
            <person name="Chen J."/>
            <person name="Song J."/>
            <person name="Weissenbacher-Lang C."/>
            <person name="Xu J."/>
            <person name="Upham N.S."/>
            <person name="Stajich J.E."/>
            <person name="Cuomo C.A."/>
            <person name="Cushion M.T."/>
            <person name="Kovacs J.A."/>
        </authorList>
    </citation>
    <scope>NUCLEOTIDE SEQUENCE</scope>
    <source>
        <strain evidence="1">2A</strain>
    </source>
</reference>